<dbReference type="InterPro" id="IPR043426">
    <property type="entry name" value="MltB-like"/>
</dbReference>
<evidence type="ECO:0000313" key="3">
    <source>
        <dbReference type="Proteomes" id="UP000428328"/>
    </source>
</evidence>
<protein>
    <submittedName>
        <fullName evidence="2">Murein transglycosylase</fullName>
    </submittedName>
</protein>
<dbReference type="GO" id="GO:0008933">
    <property type="term" value="F:peptidoglycan lytic transglycosylase activity"/>
    <property type="evidence" value="ECO:0007669"/>
    <property type="project" value="TreeGrafter"/>
</dbReference>
<dbReference type="Proteomes" id="UP000428328">
    <property type="component" value="Chromosome"/>
</dbReference>
<dbReference type="RefSeq" id="WP_158948716.1">
    <property type="nucleotide sequence ID" value="NZ_CP046400.1"/>
</dbReference>
<dbReference type="PANTHER" id="PTHR30163:SF9">
    <property type="entry name" value="MEMBRANE-BOUND LYTIC MUREIN TRANSGLYCOSYLASE B"/>
    <property type="match status" value="1"/>
</dbReference>
<keyword evidence="3" id="KW-1185">Reference proteome</keyword>
<dbReference type="AlphaFoldDB" id="A0A6I6JLC0"/>
<evidence type="ECO:0000259" key="1">
    <source>
        <dbReference type="Pfam" id="PF13406"/>
    </source>
</evidence>
<gene>
    <name evidence="2" type="ORF">GM415_12615</name>
</gene>
<dbReference type="InterPro" id="IPR031304">
    <property type="entry name" value="SLT_2"/>
</dbReference>
<dbReference type="Gene3D" id="1.10.8.350">
    <property type="entry name" value="Bacterial muramidase"/>
    <property type="match status" value="1"/>
</dbReference>
<sequence length="315" mass="35185">MFPWTGSDLSAKRIKVAAIVFALAAIFICAMVKTSPAGENVWAPLTDRLVADGFDRAYITPLFSNTKPTFSPEIMARKMNALLKSKLSAAKPAKREKPKAMQRYLNPILIAGAYSFYRENRDELARIEKRYQVPGDLLTALMLVETKLGRQVGDHNALGILANMAIASDFELIRPHIRRDVPEELQGWLERRTGQKASWGYGELKSLLTYARKNGADPLTIPSSMYGAIGLCQFIPSSALAYGVDGSGDGKVDLFDTRDALYSMANFIRKHGWKPGLDHEAQVKIVYRYNHSESYALTILEVADRIRKTDEFFGD</sequence>
<reference evidence="2 3" key="1">
    <citation type="submission" date="2019-11" db="EMBL/GenBank/DDBJ databases">
        <authorList>
            <person name="Zheng R.K."/>
            <person name="Sun C.M."/>
        </authorList>
    </citation>
    <scope>NUCLEOTIDE SEQUENCE [LARGE SCALE GENOMIC DNA]</scope>
    <source>
        <strain evidence="2 3">SRB007</strain>
    </source>
</reference>
<evidence type="ECO:0000313" key="2">
    <source>
        <dbReference type="EMBL" id="QGY40937.1"/>
    </source>
</evidence>
<dbReference type="KEGG" id="psel:GM415_12615"/>
<dbReference type="CDD" id="cd13399">
    <property type="entry name" value="Slt35-like"/>
    <property type="match status" value="1"/>
</dbReference>
<dbReference type="EMBL" id="CP046400">
    <property type="protein sequence ID" value="QGY40937.1"/>
    <property type="molecule type" value="Genomic_DNA"/>
</dbReference>
<proteinExistence type="predicted"/>
<dbReference type="Pfam" id="PF13406">
    <property type="entry name" value="SLT_2"/>
    <property type="match status" value="1"/>
</dbReference>
<accession>A0A6I6JLC0</accession>
<feature type="domain" description="Transglycosylase SLT" evidence="1">
    <location>
        <begin position="41"/>
        <end position="285"/>
    </location>
</feature>
<dbReference type="InterPro" id="IPR023346">
    <property type="entry name" value="Lysozyme-like_dom_sf"/>
</dbReference>
<name>A0A6I6JLC0_9BACT</name>
<dbReference type="SUPFAM" id="SSF53955">
    <property type="entry name" value="Lysozyme-like"/>
    <property type="match status" value="1"/>
</dbReference>
<organism evidence="2 3">
    <name type="scientific">Pseudodesulfovibrio cashew</name>
    <dbReference type="NCBI Taxonomy" id="2678688"/>
    <lineage>
        <taxon>Bacteria</taxon>
        <taxon>Pseudomonadati</taxon>
        <taxon>Thermodesulfobacteriota</taxon>
        <taxon>Desulfovibrionia</taxon>
        <taxon>Desulfovibrionales</taxon>
        <taxon>Desulfovibrionaceae</taxon>
    </lineage>
</organism>
<dbReference type="GO" id="GO:0009253">
    <property type="term" value="P:peptidoglycan catabolic process"/>
    <property type="evidence" value="ECO:0007669"/>
    <property type="project" value="TreeGrafter"/>
</dbReference>
<dbReference type="PANTHER" id="PTHR30163">
    <property type="entry name" value="MEMBRANE-BOUND LYTIC MUREIN TRANSGLYCOSYLASE B"/>
    <property type="match status" value="1"/>
</dbReference>
<dbReference type="Gene3D" id="1.10.530.10">
    <property type="match status" value="1"/>
</dbReference>